<gene>
    <name evidence="2" type="ORF">STABA_v1c01250</name>
</gene>
<dbReference type="EMBL" id="CP046276">
    <property type="protein sequence ID" value="QGS51492.1"/>
    <property type="molecule type" value="Genomic_DNA"/>
</dbReference>
<dbReference type="KEGG" id="stab:STABA_v1c01250"/>
<organism evidence="2 3">
    <name type="scientific">Spiroplasma tabanidicola</name>
    <dbReference type="NCBI Taxonomy" id="324079"/>
    <lineage>
        <taxon>Bacteria</taxon>
        <taxon>Bacillati</taxon>
        <taxon>Mycoplasmatota</taxon>
        <taxon>Mollicutes</taxon>
        <taxon>Entomoplasmatales</taxon>
        <taxon>Spiroplasmataceae</taxon>
        <taxon>Spiroplasma</taxon>
    </lineage>
</organism>
<protein>
    <submittedName>
        <fullName evidence="2">Uncharacterized protein</fullName>
    </submittedName>
</protein>
<dbReference type="RefSeq" id="WP_156005509.1">
    <property type="nucleotide sequence ID" value="NZ_CP046276.1"/>
</dbReference>
<keyword evidence="1" id="KW-0472">Membrane</keyword>
<feature type="transmembrane region" description="Helical" evidence="1">
    <location>
        <begin position="78"/>
        <end position="96"/>
    </location>
</feature>
<dbReference type="Proteomes" id="UP000424468">
    <property type="component" value="Chromosome"/>
</dbReference>
<keyword evidence="1" id="KW-1133">Transmembrane helix</keyword>
<evidence type="ECO:0000313" key="2">
    <source>
        <dbReference type="EMBL" id="QGS51492.1"/>
    </source>
</evidence>
<feature type="transmembrane region" description="Helical" evidence="1">
    <location>
        <begin position="176"/>
        <end position="198"/>
    </location>
</feature>
<sequence length="303" mass="35551">MKEKEITNLDASDIENEAFFKKYQEKFNSKIQNKFWIIIAFLVLIATLSVSFFIPKLINQIISLGVLKDKSITNICLIFLYFFLINVSILIIVCKIKNLCYGTEIRDHRELKNFINKLDYCNYYLKLAKKKFEDIESIKINREKHDTYIKLRFIDKVVVVKLSVAKYKTKWQLLPINILFLLLTLLNVLLLSFILILICIEAAYDAFGNNYVGYNEGPIKGGKIDNFIKKIKICKINIPIVNQKITIDENIINEQEILNCELFREFGTRYNYKKSIANITNEFNNILDIIKSRYSKDKAIKHD</sequence>
<evidence type="ECO:0000313" key="3">
    <source>
        <dbReference type="Proteomes" id="UP000424468"/>
    </source>
</evidence>
<name>A0A6I6CBN5_9MOLU</name>
<keyword evidence="1" id="KW-0812">Transmembrane</keyword>
<dbReference type="AlphaFoldDB" id="A0A6I6CBN5"/>
<keyword evidence="3" id="KW-1185">Reference proteome</keyword>
<feature type="transmembrane region" description="Helical" evidence="1">
    <location>
        <begin position="35"/>
        <end position="58"/>
    </location>
</feature>
<reference evidence="2 3" key="1">
    <citation type="submission" date="2019-11" db="EMBL/GenBank/DDBJ databases">
        <title>Complete genome sequence of Spiroplasma tabanidicola TAUS-1 (DSM 22603).</title>
        <authorList>
            <person name="Huang C.-T."/>
            <person name="Lin Y.-C."/>
            <person name="Kuo C.-H."/>
        </authorList>
    </citation>
    <scope>NUCLEOTIDE SEQUENCE [LARGE SCALE GENOMIC DNA]</scope>
    <source>
        <strain evidence="2 3">TAUS-1</strain>
    </source>
</reference>
<proteinExistence type="predicted"/>
<evidence type="ECO:0000256" key="1">
    <source>
        <dbReference type="SAM" id="Phobius"/>
    </source>
</evidence>
<accession>A0A6I6CBN5</accession>